<reference evidence="2" key="1">
    <citation type="submission" date="2023-03" db="EMBL/GenBank/DDBJ databases">
        <title>Chromosome-scale reference genome and RAD-based genetic map of yellow starthistle (Centaurea solstitialis) reveal putative structural variation and QTLs associated with invader traits.</title>
        <authorList>
            <person name="Reatini B."/>
            <person name="Cang F.A."/>
            <person name="Jiang Q."/>
            <person name="Mckibben M.T.W."/>
            <person name="Barker M.S."/>
            <person name="Rieseberg L.H."/>
            <person name="Dlugosch K.M."/>
        </authorList>
    </citation>
    <scope>NUCLEOTIDE SEQUENCE</scope>
    <source>
        <strain evidence="2">CAN-66</strain>
        <tissue evidence="2">Leaf</tissue>
    </source>
</reference>
<gene>
    <name evidence="2" type="ORF">OSB04_003816</name>
</gene>
<evidence type="ECO:0000259" key="1">
    <source>
        <dbReference type="Pfam" id="PF07727"/>
    </source>
</evidence>
<dbReference type="Pfam" id="PF07727">
    <property type="entry name" value="RVT_2"/>
    <property type="match status" value="1"/>
</dbReference>
<protein>
    <recommendedName>
        <fullName evidence="1">Reverse transcriptase Ty1/copia-type domain-containing protein</fullName>
    </recommendedName>
</protein>
<dbReference type="AlphaFoldDB" id="A0AA38U7B6"/>
<accession>A0AA38U7B6</accession>
<name>A0AA38U7B6_9ASTR</name>
<feature type="domain" description="Reverse transcriptase Ty1/copia-type" evidence="1">
    <location>
        <begin position="48"/>
        <end position="111"/>
    </location>
</feature>
<proteinExistence type="predicted"/>
<sequence length="233" mass="26493">MRKCKLCELQTLGFLFLALRCQMFSVSNGTKYHSDGTVDRLNARLALIPFVKSSTIRIVLSLAILSKWPLHQLDVKNAFLNGYLTKTVFMKKPSGFIDSCYPNHACQLKKASSLAPHFLCINVDHAFFAYSYIWIILFSQTIQRFIASIYKAFTIKDLGHLSYFLDLEVTYDDVCLFLSQTKYVTDVLTDAHLLDAKPVATPLTTIDVPYSQVVPFFDPISYYSLVGIIHYSD</sequence>
<evidence type="ECO:0000313" key="3">
    <source>
        <dbReference type="Proteomes" id="UP001172457"/>
    </source>
</evidence>
<keyword evidence="3" id="KW-1185">Reference proteome</keyword>
<dbReference type="InterPro" id="IPR013103">
    <property type="entry name" value="RVT_2"/>
</dbReference>
<organism evidence="2 3">
    <name type="scientific">Centaurea solstitialis</name>
    <name type="common">yellow star-thistle</name>
    <dbReference type="NCBI Taxonomy" id="347529"/>
    <lineage>
        <taxon>Eukaryota</taxon>
        <taxon>Viridiplantae</taxon>
        <taxon>Streptophyta</taxon>
        <taxon>Embryophyta</taxon>
        <taxon>Tracheophyta</taxon>
        <taxon>Spermatophyta</taxon>
        <taxon>Magnoliopsida</taxon>
        <taxon>eudicotyledons</taxon>
        <taxon>Gunneridae</taxon>
        <taxon>Pentapetalae</taxon>
        <taxon>asterids</taxon>
        <taxon>campanulids</taxon>
        <taxon>Asterales</taxon>
        <taxon>Asteraceae</taxon>
        <taxon>Carduoideae</taxon>
        <taxon>Cardueae</taxon>
        <taxon>Centaureinae</taxon>
        <taxon>Centaurea</taxon>
    </lineage>
</organism>
<dbReference type="Proteomes" id="UP001172457">
    <property type="component" value="Chromosome 1"/>
</dbReference>
<comment type="caution">
    <text evidence="2">The sequence shown here is derived from an EMBL/GenBank/DDBJ whole genome shotgun (WGS) entry which is preliminary data.</text>
</comment>
<dbReference type="EMBL" id="JARYMX010000001">
    <property type="protein sequence ID" value="KAJ9567850.1"/>
    <property type="molecule type" value="Genomic_DNA"/>
</dbReference>
<evidence type="ECO:0000313" key="2">
    <source>
        <dbReference type="EMBL" id="KAJ9567850.1"/>
    </source>
</evidence>